<dbReference type="EMBL" id="ACJM01000002">
    <property type="protein sequence ID" value="EEG78632.1"/>
    <property type="molecule type" value="Genomic_DNA"/>
</dbReference>
<accession>C0GDB1</accession>
<evidence type="ECO:0000256" key="6">
    <source>
        <dbReference type="ARBA" id="ARBA00022989"/>
    </source>
</evidence>
<dbReference type="GO" id="GO:0008137">
    <property type="term" value="F:NADH dehydrogenase (ubiquinone) activity"/>
    <property type="evidence" value="ECO:0007669"/>
    <property type="project" value="InterPro"/>
</dbReference>
<dbReference type="AlphaFoldDB" id="C0GDB1"/>
<evidence type="ECO:0000256" key="4">
    <source>
        <dbReference type="ARBA" id="ARBA00022475"/>
    </source>
</evidence>
<dbReference type="EC" id="1.6.99.5" evidence="11"/>
<reference evidence="11 12" key="1">
    <citation type="submission" date="2009-02" db="EMBL/GenBank/DDBJ databases">
        <title>Sequencing of the draft genome and assembly of Dethiobacter alkaliphilus AHT 1.</title>
        <authorList>
            <consortium name="US DOE Joint Genome Institute (JGI-PGF)"/>
            <person name="Lucas S."/>
            <person name="Copeland A."/>
            <person name="Lapidus A."/>
            <person name="Glavina del Rio T."/>
            <person name="Dalin E."/>
            <person name="Tice H."/>
            <person name="Bruce D."/>
            <person name="Goodwin L."/>
            <person name="Pitluck S."/>
            <person name="Larimer F."/>
            <person name="Land M.L."/>
            <person name="Hauser L."/>
            <person name="Muyzer G."/>
        </authorList>
    </citation>
    <scope>NUCLEOTIDE SEQUENCE [LARGE SCALE GENOMIC DNA]</scope>
    <source>
        <strain evidence="11 12">AHT 1</strain>
    </source>
</reference>
<evidence type="ECO:0000256" key="7">
    <source>
        <dbReference type="ARBA" id="ARBA00023136"/>
    </source>
</evidence>
<keyword evidence="12" id="KW-1185">Reference proteome</keyword>
<dbReference type="STRING" id="555088.DealDRAFT_0562"/>
<feature type="domain" description="NADH:quinone oxidoreductase/Mrp antiporter transmembrane" evidence="9">
    <location>
        <begin position="142"/>
        <end position="432"/>
    </location>
</feature>
<keyword evidence="7" id="KW-0472">Membrane</keyword>
<organism evidence="11 12">
    <name type="scientific">Dethiobacter alkaliphilus AHT 1</name>
    <dbReference type="NCBI Taxonomy" id="555088"/>
    <lineage>
        <taxon>Bacteria</taxon>
        <taxon>Bacillati</taxon>
        <taxon>Bacillota</taxon>
        <taxon>Dethiobacteria</taxon>
        <taxon>Dethiobacterales</taxon>
        <taxon>Dethiobacteraceae</taxon>
        <taxon>Dethiobacter</taxon>
    </lineage>
</organism>
<evidence type="ECO:0000313" key="12">
    <source>
        <dbReference type="Proteomes" id="UP000006443"/>
    </source>
</evidence>
<evidence type="ECO:0000259" key="9">
    <source>
        <dbReference type="Pfam" id="PF00361"/>
    </source>
</evidence>
<gene>
    <name evidence="11" type="ORF">DealDRAFT_0562</name>
</gene>
<dbReference type="OrthoDB" id="9807568at2"/>
<comment type="similarity">
    <text evidence="2">Belongs to the CPA3 antiporters (TC 2.A.63) subunit D family.</text>
</comment>
<dbReference type="GO" id="GO:0016491">
    <property type="term" value="F:oxidoreductase activity"/>
    <property type="evidence" value="ECO:0007669"/>
    <property type="project" value="UniProtKB-KW"/>
</dbReference>
<dbReference type="GO" id="GO:0005886">
    <property type="term" value="C:plasma membrane"/>
    <property type="evidence" value="ECO:0007669"/>
    <property type="project" value="UniProtKB-SubCell"/>
</dbReference>
<keyword evidence="11" id="KW-0560">Oxidoreductase</keyword>
<evidence type="ECO:0000256" key="3">
    <source>
        <dbReference type="ARBA" id="ARBA00008483"/>
    </source>
</evidence>
<evidence type="ECO:0000259" key="10">
    <source>
        <dbReference type="Pfam" id="PF00662"/>
    </source>
</evidence>
<comment type="caution">
    <text evidence="11">The sequence shown here is derived from an EMBL/GenBank/DDBJ whole genome shotgun (WGS) entry which is preliminary data.</text>
</comment>
<evidence type="ECO:0000256" key="5">
    <source>
        <dbReference type="ARBA" id="ARBA00022692"/>
    </source>
</evidence>
<protein>
    <submittedName>
        <fullName evidence="11">NADH dehydrogenase (Quinone)</fullName>
        <ecNumber evidence="11">1.6.99.5</ecNumber>
    </submittedName>
</protein>
<comment type="similarity">
    <text evidence="3">Belongs to the CPA3 antiporters (TC 2.A.63) subunit A family.</text>
</comment>
<dbReference type="eggNOG" id="COG0651">
    <property type="taxonomic scope" value="Bacteria"/>
</dbReference>
<feature type="domain" description="NADH-Ubiquinone oxidoreductase (complex I) chain 5 N-terminal" evidence="10">
    <location>
        <begin position="81"/>
        <end position="125"/>
    </location>
</feature>
<proteinExistence type="inferred from homology"/>
<name>C0GDB1_DETAL</name>
<sequence length="782" mass="87025">MSFTAAQEIQATTEVITSLLPVFAVAVPLAGSLLVFFAGRFSEKLRDICAVITALITFGIVFSMYPLVQQAVLQYEFAKFLQVSIHFRVDFFGFVFAALMSCIWFLATLYSIAYMEHGRAKNRYYVFLLSTLGHCLGVVLVGDLFSLFLFFELMTFSSYVLVIHEETPDAMAGGAVTLYLGVFGGLCLLMAIFLLYFNVGTMEIIPLYEQIAASAINPYTVVTLFLVGFGIKAGMVPLHIWLPKAHPVAPAPASALLSGLMIKAGAYGIFRVVGMIFTPSEFSEVAVPSIVSVNFGYAIIWMGIITMFLGAFMALLSTGAKKILAYSSVSQMGYILLGVGTAAYLGFAGPMGFAGALYHIINHAFFKAGLFMMVGSIYMITHNLDITQVRGMAKKVPFIAVTFLIGYAGIGGIPGFNGYGSKTILHHAIVDAANLHGSVPLHVAEKIFVVTSAMTLCYFAKLFRGLFLGDVPEKYDKKSYNFTWPVYAVLGTFGAIIIAIGLFPHFLLNRMVIPAMAGFTYDPYKVAYLENLSVWIWPDIREMVIVVVLAVLLFYVLNRFRLMEWRAPHWLSVEFAFYRPAYHFIVHTCCNFGTKFDAAINKVYLQTGAVSNKMCTYVNMFDESINDAYEKSGTFARRVAEGTERFDSSINDAYEKTGSLARRMAEGTEKFDTSLNDAYEKSGSYARRMAEGTKRFDSSLNDAYEKSGKYAKKMAQKTAQFDDSLDDMYEKSGQRSRSFWDKLRGKPSDWNIKNLNFDSLLMAIMLVLFFLIIFYFSNITVL</sequence>
<evidence type="ECO:0000256" key="1">
    <source>
        <dbReference type="ARBA" id="ARBA00004651"/>
    </source>
</evidence>
<dbReference type="RefSeq" id="WP_008514664.1">
    <property type="nucleotide sequence ID" value="NZ_ACJM01000002.1"/>
</dbReference>
<keyword evidence="4" id="KW-1003">Cell membrane</keyword>
<dbReference type="Pfam" id="PF00361">
    <property type="entry name" value="Proton_antipo_M"/>
    <property type="match status" value="1"/>
</dbReference>
<evidence type="ECO:0000256" key="8">
    <source>
        <dbReference type="RuleBase" id="RU000320"/>
    </source>
</evidence>
<dbReference type="InterPro" id="IPR003918">
    <property type="entry name" value="NADH_UbQ_OxRdtase"/>
</dbReference>
<dbReference type="PRINTS" id="PR01437">
    <property type="entry name" value="NUOXDRDTASE4"/>
</dbReference>
<dbReference type="Proteomes" id="UP000006443">
    <property type="component" value="Unassembled WGS sequence"/>
</dbReference>
<comment type="subcellular location">
    <subcellularLocation>
        <location evidence="1">Cell membrane</location>
        <topology evidence="1">Multi-pass membrane protein</topology>
    </subcellularLocation>
    <subcellularLocation>
        <location evidence="8">Membrane</location>
        <topology evidence="8">Multi-pass membrane protein</topology>
    </subcellularLocation>
</comment>
<evidence type="ECO:0000313" key="11">
    <source>
        <dbReference type="EMBL" id="EEG78632.1"/>
    </source>
</evidence>
<dbReference type="Pfam" id="PF00662">
    <property type="entry name" value="Proton_antipo_N"/>
    <property type="match status" value="1"/>
</dbReference>
<dbReference type="GO" id="GO:0042773">
    <property type="term" value="P:ATP synthesis coupled electron transport"/>
    <property type="evidence" value="ECO:0007669"/>
    <property type="project" value="InterPro"/>
</dbReference>
<dbReference type="PANTHER" id="PTHR42703">
    <property type="entry name" value="NADH DEHYDROGENASE"/>
    <property type="match status" value="1"/>
</dbReference>
<keyword evidence="5 8" id="KW-0812">Transmembrane</keyword>
<dbReference type="InterPro" id="IPR001750">
    <property type="entry name" value="ND/Mrp_TM"/>
</dbReference>
<dbReference type="InterPro" id="IPR050586">
    <property type="entry name" value="CPA3_Na-H_Antiporter_D"/>
</dbReference>
<keyword evidence="6" id="KW-1133">Transmembrane helix</keyword>
<evidence type="ECO:0000256" key="2">
    <source>
        <dbReference type="ARBA" id="ARBA00005346"/>
    </source>
</evidence>
<dbReference type="InterPro" id="IPR001516">
    <property type="entry name" value="Proton_antipo_N"/>
</dbReference>
<dbReference type="PANTHER" id="PTHR42703:SF1">
    <property type="entry name" value="NA(+)_H(+) ANTIPORTER SUBUNIT D1"/>
    <property type="match status" value="1"/>
</dbReference>